<feature type="transmembrane region" description="Helical" evidence="1">
    <location>
        <begin position="308"/>
        <end position="330"/>
    </location>
</feature>
<name>A0A133V496_9EURY</name>
<keyword evidence="1" id="KW-0472">Membrane</keyword>
<evidence type="ECO:0000313" key="2">
    <source>
        <dbReference type="EMBL" id="KXB01262.1"/>
    </source>
</evidence>
<accession>A0A133V496</accession>
<proteinExistence type="predicted"/>
<keyword evidence="1" id="KW-0812">Transmembrane</keyword>
<dbReference type="Proteomes" id="UP000070400">
    <property type="component" value="Unassembled WGS sequence"/>
</dbReference>
<sequence>MLDAKVRNWIYTTGRKYRYGDSIHLFSTKRGKIGLGALGMVLFLILSLIFSCPSAYAQDPNGAPTLTENQLTPESGAWGDNFTFKITYIDNENNLPALGYPKVYIDDHPENMGEDNRLDNDVTDGKVYKYVWASTKENIGDHNFYFYVEDYLGRNARVPENGEFEGPNIGKQAVRISCELDNPDPAPGEEILFIGHLETNKYDLDISGENVILYEILSDGTSEAGSDITNENGLFAIELKIPREKLGVYKITFHGSDYFEAVETGRLYTDSLNNNLFLGVDVILLALVSIASFFLSRNIANKDLLKPLLAGSIIGITFQFIVSAFIALFAAGGLAGYMLARETDKWKDHLSIGVMTGLLLLLVFGVLFIYTLLSSPEMIIQYSITQGGVFRIVTTQILLLSVLYSLLTGIGSIIGGKIRESGFFH</sequence>
<feature type="transmembrane region" description="Helical" evidence="1">
    <location>
        <begin position="33"/>
        <end position="51"/>
    </location>
</feature>
<gene>
    <name evidence="2" type="ORF">AKJ43_03505</name>
</gene>
<dbReference type="InterPro" id="IPR040493">
    <property type="entry name" value="DUF5518"/>
</dbReference>
<feature type="transmembrane region" description="Helical" evidence="1">
    <location>
        <begin position="350"/>
        <end position="373"/>
    </location>
</feature>
<evidence type="ECO:0000313" key="3">
    <source>
        <dbReference type="Proteomes" id="UP000070400"/>
    </source>
</evidence>
<keyword evidence="3" id="KW-1185">Reference proteome</keyword>
<feature type="transmembrane region" description="Helical" evidence="1">
    <location>
        <begin position="276"/>
        <end position="296"/>
    </location>
</feature>
<organism evidence="2 3">
    <name type="scientific">candidate division MSBL1 archaeon SCGC-AAA261D19</name>
    <dbReference type="NCBI Taxonomy" id="1698273"/>
    <lineage>
        <taxon>Archaea</taxon>
        <taxon>Methanobacteriati</taxon>
        <taxon>Methanobacteriota</taxon>
        <taxon>candidate division MSBL1</taxon>
    </lineage>
</organism>
<keyword evidence="1" id="KW-1133">Transmembrane helix</keyword>
<protein>
    <submittedName>
        <fullName evidence="2">Uncharacterized protein</fullName>
    </submittedName>
</protein>
<dbReference type="Pfam" id="PF17647">
    <property type="entry name" value="DUF5518"/>
    <property type="match status" value="1"/>
</dbReference>
<reference evidence="2 3" key="1">
    <citation type="journal article" date="2016" name="Sci. Rep.">
        <title>Metabolic traits of an uncultured archaeal lineage -MSBL1- from brine pools of the Red Sea.</title>
        <authorList>
            <person name="Mwirichia R."/>
            <person name="Alam I."/>
            <person name="Rashid M."/>
            <person name="Vinu M."/>
            <person name="Ba-Alawi W."/>
            <person name="Anthony Kamau A."/>
            <person name="Kamanda Ngugi D."/>
            <person name="Goker M."/>
            <person name="Klenk H.P."/>
            <person name="Bajic V."/>
            <person name="Stingl U."/>
        </authorList>
    </citation>
    <scope>NUCLEOTIDE SEQUENCE [LARGE SCALE GENOMIC DNA]</scope>
    <source>
        <strain evidence="2">SCGC-AAA261D19</strain>
    </source>
</reference>
<feature type="transmembrane region" description="Helical" evidence="1">
    <location>
        <begin position="393"/>
        <end position="415"/>
    </location>
</feature>
<dbReference type="EMBL" id="LHXX01000057">
    <property type="protein sequence ID" value="KXB01262.1"/>
    <property type="molecule type" value="Genomic_DNA"/>
</dbReference>
<dbReference type="AlphaFoldDB" id="A0A133V496"/>
<evidence type="ECO:0000256" key="1">
    <source>
        <dbReference type="SAM" id="Phobius"/>
    </source>
</evidence>
<comment type="caution">
    <text evidence="2">The sequence shown here is derived from an EMBL/GenBank/DDBJ whole genome shotgun (WGS) entry which is preliminary data.</text>
</comment>